<dbReference type="EMBL" id="JAXOJX010000023">
    <property type="protein sequence ID" value="MDZ5457840.1"/>
    <property type="molecule type" value="Genomic_DNA"/>
</dbReference>
<keyword evidence="6 7" id="KW-0408">Iron</keyword>
<dbReference type="Gene3D" id="1.10.760.10">
    <property type="entry name" value="Cytochrome c-like domain"/>
    <property type="match status" value="2"/>
</dbReference>
<dbReference type="PROSITE" id="PS51257">
    <property type="entry name" value="PROKAR_LIPOPROTEIN"/>
    <property type="match status" value="1"/>
</dbReference>
<evidence type="ECO:0000256" key="1">
    <source>
        <dbReference type="ARBA" id="ARBA00004196"/>
    </source>
</evidence>
<evidence type="ECO:0000313" key="10">
    <source>
        <dbReference type="EMBL" id="MDZ5457840.1"/>
    </source>
</evidence>
<dbReference type="InterPro" id="IPR004852">
    <property type="entry name" value="Di-haem_cyt_c_peroxidsae"/>
</dbReference>
<dbReference type="PROSITE" id="PS51007">
    <property type="entry name" value="CYTC"/>
    <property type="match status" value="2"/>
</dbReference>
<organism evidence="10 11">
    <name type="scientific">Azohydromonas lata</name>
    <dbReference type="NCBI Taxonomy" id="45677"/>
    <lineage>
        <taxon>Bacteria</taxon>
        <taxon>Pseudomonadati</taxon>
        <taxon>Pseudomonadota</taxon>
        <taxon>Betaproteobacteria</taxon>
        <taxon>Burkholderiales</taxon>
        <taxon>Sphaerotilaceae</taxon>
        <taxon>Azohydromonas</taxon>
    </lineage>
</organism>
<feature type="chain" id="PRO_5046354607" evidence="8">
    <location>
        <begin position="23"/>
        <end position="406"/>
    </location>
</feature>
<evidence type="ECO:0000256" key="2">
    <source>
        <dbReference type="ARBA" id="ARBA00022617"/>
    </source>
</evidence>
<dbReference type="GO" id="GO:0004130">
    <property type="term" value="F:cytochrome-c peroxidase activity"/>
    <property type="evidence" value="ECO:0007669"/>
    <property type="project" value="UniProtKB-EC"/>
</dbReference>
<dbReference type="PANTHER" id="PTHR30600">
    <property type="entry name" value="CYTOCHROME C PEROXIDASE-RELATED"/>
    <property type="match status" value="1"/>
</dbReference>
<dbReference type="InterPro" id="IPR051395">
    <property type="entry name" value="Cytochrome_c_Peroxidase/MauG"/>
</dbReference>
<evidence type="ECO:0000313" key="11">
    <source>
        <dbReference type="Proteomes" id="UP001293718"/>
    </source>
</evidence>
<evidence type="ECO:0000256" key="4">
    <source>
        <dbReference type="ARBA" id="ARBA00022729"/>
    </source>
</evidence>
<evidence type="ECO:0000256" key="6">
    <source>
        <dbReference type="ARBA" id="ARBA00023004"/>
    </source>
</evidence>
<comment type="caution">
    <text evidence="10">The sequence shown here is derived from an EMBL/GenBank/DDBJ whole genome shotgun (WGS) entry which is preliminary data.</text>
</comment>
<proteinExistence type="predicted"/>
<evidence type="ECO:0000256" key="5">
    <source>
        <dbReference type="ARBA" id="ARBA00023002"/>
    </source>
</evidence>
<dbReference type="InterPro" id="IPR036909">
    <property type="entry name" value="Cyt_c-like_dom_sf"/>
</dbReference>
<dbReference type="InterPro" id="IPR009056">
    <property type="entry name" value="Cyt_c-like_dom"/>
</dbReference>
<feature type="signal peptide" evidence="8">
    <location>
        <begin position="1"/>
        <end position="22"/>
    </location>
</feature>
<dbReference type="SUPFAM" id="SSF46626">
    <property type="entry name" value="Cytochrome c"/>
    <property type="match status" value="2"/>
</dbReference>
<keyword evidence="2 7" id="KW-0349">Heme</keyword>
<keyword evidence="5 10" id="KW-0560">Oxidoreductase</keyword>
<keyword evidence="3 7" id="KW-0479">Metal-binding</keyword>
<feature type="domain" description="Cytochrome c" evidence="9">
    <location>
        <begin position="49"/>
        <end position="168"/>
    </location>
</feature>
<evidence type="ECO:0000256" key="3">
    <source>
        <dbReference type="ARBA" id="ARBA00022723"/>
    </source>
</evidence>
<protein>
    <submittedName>
        <fullName evidence="10">Cytochrome c peroxidase</fullName>
        <ecNumber evidence="10">1.11.1.5</ecNumber>
    </submittedName>
</protein>
<dbReference type="Proteomes" id="UP001293718">
    <property type="component" value="Unassembled WGS sequence"/>
</dbReference>
<dbReference type="EC" id="1.11.1.5" evidence="10"/>
<reference evidence="10 11" key="1">
    <citation type="submission" date="2023-11" db="EMBL/GenBank/DDBJ databases">
        <title>Draft genome of Azohydromonas lata strain H1 (DSM1123), a polyhydroxyalkanoate producer.</title>
        <authorList>
            <person name="Traversa D."/>
            <person name="D'Addabbo P."/>
            <person name="Pazzani C."/>
            <person name="Manzari C."/>
            <person name="Chiara M."/>
            <person name="Scrascia M."/>
        </authorList>
    </citation>
    <scope>NUCLEOTIDE SEQUENCE [LARGE SCALE GENOMIC DNA]</scope>
    <source>
        <strain evidence="10 11">H1</strain>
    </source>
</reference>
<dbReference type="Pfam" id="PF03150">
    <property type="entry name" value="CCP_MauG"/>
    <property type="match status" value="1"/>
</dbReference>
<gene>
    <name evidence="10" type="ORF">SM757_14775</name>
</gene>
<accession>A0ABU5IFE0</accession>
<evidence type="ECO:0000256" key="7">
    <source>
        <dbReference type="PROSITE-ProRule" id="PRU00433"/>
    </source>
</evidence>
<keyword evidence="11" id="KW-1185">Reference proteome</keyword>
<dbReference type="PANTHER" id="PTHR30600:SF10">
    <property type="entry name" value="BLL6722 PROTEIN"/>
    <property type="match status" value="1"/>
</dbReference>
<evidence type="ECO:0000256" key="8">
    <source>
        <dbReference type="SAM" id="SignalP"/>
    </source>
</evidence>
<dbReference type="RefSeq" id="WP_322466037.1">
    <property type="nucleotide sequence ID" value="NZ_JAXOJX010000023.1"/>
</dbReference>
<comment type="subcellular location">
    <subcellularLocation>
        <location evidence="1">Cell envelope</location>
    </subcellularLocation>
</comment>
<feature type="domain" description="Cytochrome c" evidence="9">
    <location>
        <begin position="225"/>
        <end position="400"/>
    </location>
</feature>
<sequence length="406" mass="42906">MQSKFIKQTVAALAAALVAALAGCGGGGSSGSSDAAGAAPTETATALSPQAALGAKIFVDKTLSASRAQSCQSCHDPAFGHGAPNHDAGQPGGTVLTAGQGGRSSPSIRYLKFNTAFYFAKDGTPTGGFFWDGRAASLADQAGGPFLNPAEMANPDKATVVTKLAATDYAAQFRQVFGSDIFNRPNDAYEAIKTALQAFEQEDAAFAPFTSKYDEVLRGKTTLSAAEQRGLVLFNSPAKGNCAACHPSAKAADGSHPLFTDFSYDALGVPRNPKLKPVQDDAGFYDLGLCALDAYKDRADLCGAFKVPSLRNVALRGSFFHNGRFTDLREALSFYVTRDTNPARWYTQADGSVLKFDDLPAQYRRNVNRTEAPYNRQEGAAPALTEAEITDLIAFLNTLTDGYAAR</sequence>
<name>A0ABU5IFE0_9BURK</name>
<keyword evidence="10" id="KW-0575">Peroxidase</keyword>
<evidence type="ECO:0000259" key="9">
    <source>
        <dbReference type="PROSITE" id="PS51007"/>
    </source>
</evidence>
<keyword evidence="4 8" id="KW-0732">Signal</keyword>